<evidence type="ECO:0000256" key="2">
    <source>
        <dbReference type="SAM" id="Phobius"/>
    </source>
</evidence>
<reference evidence="4" key="1">
    <citation type="submission" date="2025-08" db="UniProtKB">
        <authorList>
            <consortium name="RefSeq"/>
        </authorList>
    </citation>
    <scope>IDENTIFICATION</scope>
    <source>
        <tissue evidence="4">Whole body</tissue>
    </source>
</reference>
<feature type="transmembrane region" description="Helical" evidence="2">
    <location>
        <begin position="52"/>
        <end position="78"/>
    </location>
</feature>
<evidence type="ECO:0000313" key="4">
    <source>
        <dbReference type="RefSeq" id="XP_017876894.1"/>
    </source>
</evidence>
<dbReference type="RefSeq" id="XP_017876894.1">
    <property type="nucleotide sequence ID" value="XM_018021405.2"/>
</dbReference>
<dbReference type="GO" id="GO:0005886">
    <property type="term" value="C:plasma membrane"/>
    <property type="evidence" value="ECO:0007669"/>
    <property type="project" value="TreeGrafter"/>
</dbReference>
<proteinExistence type="predicted"/>
<name>A0AAJ7IUH7_9HYME</name>
<feature type="region of interest" description="Disordered" evidence="1">
    <location>
        <begin position="279"/>
        <end position="303"/>
    </location>
</feature>
<keyword evidence="2" id="KW-0472">Membrane</keyword>
<protein>
    <submittedName>
        <fullName evidence="4">Neuronal membrane glycoprotein M6-a isoform X1</fullName>
    </submittedName>
</protein>
<dbReference type="CTD" id="40383"/>
<dbReference type="Pfam" id="PF01275">
    <property type="entry name" value="Myelin_PLP"/>
    <property type="match status" value="1"/>
</dbReference>
<feature type="transmembrane region" description="Helical" evidence="2">
    <location>
        <begin position="98"/>
        <end position="128"/>
    </location>
</feature>
<dbReference type="InterPro" id="IPR001614">
    <property type="entry name" value="Myelin_PLP"/>
</dbReference>
<dbReference type="GO" id="GO:0031175">
    <property type="term" value="P:neuron projection development"/>
    <property type="evidence" value="ECO:0007669"/>
    <property type="project" value="TreeGrafter"/>
</dbReference>
<dbReference type="KEGG" id="ccal:108623103"/>
<sequence length="303" mass="34466">MRNRENASDSLPLRRRFDSTISIGRFSERSLHELDFEDKSCRSMCNDCMARVPYATLIATIMCCLGVGIFCGTMYRGVTLGSLMMDQVFHIRLGWLDAVQLIFATIGASMAALGFMILCVGCLATGATRHKVYRAWRSRVGGRISCAVFMTITYILQLGWLLIFAFLVIITWIFTIFWGLCSNHRVQNLEQCIDFTQFSFIFPNSTRVDDMKICGSQEVKLFCKDFVEKAEVMFILATVATMLVVLSLIHYLMCLSANYAHIRDHEKFQELQELQYLQDTGDPDSPQSGMGTLTSHHRGKDRF</sequence>
<accession>A0AAJ7IUH7</accession>
<feature type="compositionally biased region" description="Polar residues" evidence="1">
    <location>
        <begin position="285"/>
        <end position="294"/>
    </location>
</feature>
<gene>
    <name evidence="4" type="primary">LOC108623103</name>
</gene>
<keyword evidence="3" id="KW-1185">Reference proteome</keyword>
<keyword evidence="2" id="KW-0812">Transmembrane</keyword>
<evidence type="ECO:0000256" key="1">
    <source>
        <dbReference type="SAM" id="MobiDB-lite"/>
    </source>
</evidence>
<dbReference type="Proteomes" id="UP000694925">
    <property type="component" value="Unplaced"/>
</dbReference>
<dbReference type="PANTHER" id="PTHR11683">
    <property type="entry name" value="MYELIN PROTEOLIPID"/>
    <property type="match status" value="1"/>
</dbReference>
<evidence type="ECO:0000313" key="3">
    <source>
        <dbReference type="Proteomes" id="UP000694925"/>
    </source>
</evidence>
<dbReference type="GeneID" id="108623103"/>
<dbReference type="AlphaFoldDB" id="A0AAJ7IUH7"/>
<dbReference type="PANTHER" id="PTHR11683:SF12">
    <property type="entry name" value="M6, ISOFORM F"/>
    <property type="match status" value="1"/>
</dbReference>
<feature type="transmembrane region" description="Helical" evidence="2">
    <location>
        <begin position="162"/>
        <end position="181"/>
    </location>
</feature>
<keyword evidence="2" id="KW-1133">Transmembrane helix</keyword>
<feature type="transmembrane region" description="Helical" evidence="2">
    <location>
        <begin position="232"/>
        <end position="253"/>
    </location>
</feature>
<organism evidence="3 4">
    <name type="scientific">Ceratina calcarata</name>
    <dbReference type="NCBI Taxonomy" id="156304"/>
    <lineage>
        <taxon>Eukaryota</taxon>
        <taxon>Metazoa</taxon>
        <taxon>Ecdysozoa</taxon>
        <taxon>Arthropoda</taxon>
        <taxon>Hexapoda</taxon>
        <taxon>Insecta</taxon>
        <taxon>Pterygota</taxon>
        <taxon>Neoptera</taxon>
        <taxon>Endopterygota</taxon>
        <taxon>Hymenoptera</taxon>
        <taxon>Apocrita</taxon>
        <taxon>Aculeata</taxon>
        <taxon>Apoidea</taxon>
        <taxon>Anthophila</taxon>
        <taxon>Apidae</taxon>
        <taxon>Ceratina</taxon>
        <taxon>Zadontomerus</taxon>
    </lineage>
</organism>